<dbReference type="InterPro" id="IPR003673">
    <property type="entry name" value="CoA-Trfase_fam_III"/>
</dbReference>
<name>X1P1F0_9ZZZZ</name>
<keyword evidence="1" id="KW-0808">Transferase</keyword>
<dbReference type="Gene3D" id="3.40.50.10540">
    <property type="entry name" value="Crotonobetainyl-coa:carnitine coa-transferase, domain 1"/>
    <property type="match status" value="1"/>
</dbReference>
<dbReference type="GO" id="GO:0016740">
    <property type="term" value="F:transferase activity"/>
    <property type="evidence" value="ECO:0007669"/>
    <property type="project" value="UniProtKB-KW"/>
</dbReference>
<protein>
    <recommendedName>
        <fullName evidence="3">Formyl-CoA transferase</fullName>
    </recommendedName>
</protein>
<dbReference type="PANTHER" id="PTHR48228">
    <property type="entry name" value="SUCCINYL-COA--D-CITRAMALATE COA-TRANSFERASE"/>
    <property type="match status" value="1"/>
</dbReference>
<evidence type="ECO:0008006" key="3">
    <source>
        <dbReference type="Google" id="ProtNLM"/>
    </source>
</evidence>
<dbReference type="InterPro" id="IPR044855">
    <property type="entry name" value="CoA-Trfase_III_dom3_sf"/>
</dbReference>
<dbReference type="Pfam" id="PF02515">
    <property type="entry name" value="CoA_transf_3"/>
    <property type="match status" value="1"/>
</dbReference>
<dbReference type="Gene3D" id="3.30.1540.10">
    <property type="entry name" value="formyl-coa transferase, domain 3"/>
    <property type="match status" value="1"/>
</dbReference>
<reference evidence="2" key="1">
    <citation type="journal article" date="2014" name="Front. Microbiol.">
        <title>High frequency of phylogenetically diverse reductive dehalogenase-homologous genes in deep subseafloor sedimentary metagenomes.</title>
        <authorList>
            <person name="Kawai M."/>
            <person name="Futagami T."/>
            <person name="Toyoda A."/>
            <person name="Takaki Y."/>
            <person name="Nishi S."/>
            <person name="Hori S."/>
            <person name="Arai W."/>
            <person name="Tsubouchi T."/>
            <person name="Morono Y."/>
            <person name="Uchiyama I."/>
            <person name="Ito T."/>
            <person name="Fujiyama A."/>
            <person name="Inagaki F."/>
            <person name="Takami H."/>
        </authorList>
    </citation>
    <scope>NUCLEOTIDE SEQUENCE</scope>
    <source>
        <strain evidence="2">Expedition CK06-06</strain>
    </source>
</reference>
<dbReference type="EMBL" id="BARV01018882">
    <property type="protein sequence ID" value="GAI24739.1"/>
    <property type="molecule type" value="Genomic_DNA"/>
</dbReference>
<dbReference type="InterPro" id="IPR023606">
    <property type="entry name" value="CoA-Trfase_III_dom_1_sf"/>
</dbReference>
<dbReference type="InterPro" id="IPR050509">
    <property type="entry name" value="CoA-transferase_III"/>
</dbReference>
<comment type="caution">
    <text evidence="2">The sequence shown here is derived from an EMBL/GenBank/DDBJ whole genome shotgun (WGS) entry which is preliminary data.</text>
</comment>
<dbReference type="PANTHER" id="PTHR48228:SF6">
    <property type="entry name" value="L-CARNITINE COA-TRANSFERASE"/>
    <property type="match status" value="1"/>
</dbReference>
<organism evidence="2">
    <name type="scientific">marine sediment metagenome</name>
    <dbReference type="NCBI Taxonomy" id="412755"/>
    <lineage>
        <taxon>unclassified sequences</taxon>
        <taxon>metagenomes</taxon>
        <taxon>ecological metagenomes</taxon>
    </lineage>
</organism>
<evidence type="ECO:0000256" key="1">
    <source>
        <dbReference type="ARBA" id="ARBA00022679"/>
    </source>
</evidence>
<gene>
    <name evidence="2" type="ORF">S06H3_31847</name>
</gene>
<accession>X1P1F0</accession>
<feature type="non-terminal residue" evidence="2">
    <location>
        <position position="1"/>
    </location>
</feature>
<dbReference type="AlphaFoldDB" id="X1P1F0"/>
<dbReference type="SUPFAM" id="SSF89796">
    <property type="entry name" value="CoA-transferase family III (CaiB/BaiF)"/>
    <property type="match status" value="1"/>
</dbReference>
<evidence type="ECO:0000313" key="2">
    <source>
        <dbReference type="EMBL" id="GAI24739.1"/>
    </source>
</evidence>
<sequence length="112" mass="12433">DELYGVIDRWVNALPLEQVVEQLNKAEVPASRIYSAEDMLADPQFLAREMFLKAQLPDGKDFKMPGIVPKLSDTPGSCEWVGPKLGEHNNELLQALGYDALAITRLHEDGAI</sequence>
<proteinExistence type="predicted"/>